<comment type="caution">
    <text evidence="2">The sequence shown here is derived from an EMBL/GenBank/DDBJ whole genome shotgun (WGS) entry which is preliminary data.</text>
</comment>
<evidence type="ECO:0000313" key="3">
    <source>
        <dbReference type="Proteomes" id="UP000286482"/>
    </source>
</evidence>
<dbReference type="OrthoDB" id="6384566at2"/>
<reference evidence="2 3" key="1">
    <citation type="submission" date="2018-09" db="EMBL/GenBank/DDBJ databases">
        <authorList>
            <person name="Wang Z."/>
        </authorList>
    </citation>
    <scope>NUCLEOTIDE SEQUENCE [LARGE SCALE GENOMIC DNA]</scope>
    <source>
        <strain evidence="2 3">ALS 81</strain>
    </source>
</reference>
<dbReference type="EMBL" id="RAQO01000005">
    <property type="protein sequence ID" value="RKF18819.1"/>
    <property type="molecule type" value="Genomic_DNA"/>
</dbReference>
<proteinExistence type="predicted"/>
<protein>
    <recommendedName>
        <fullName evidence="4">Cytochrome P460 domain-containing protein</fullName>
    </recommendedName>
</protein>
<accession>A0A420EDK8</accession>
<evidence type="ECO:0008006" key="4">
    <source>
        <dbReference type="Google" id="ProtNLM"/>
    </source>
</evidence>
<keyword evidence="1" id="KW-0732">Signal</keyword>
<sequence length="162" mass="17758">MAVACISSLSLTAFAASIASYPADWRDWPVVGESMVPGRDVVLPEETPLFIQEAVAAYNWINDGQGTKLTTHVHPDKIEQYKTHGPYSDGITVVGVYEKPGVVFVTEHLSGKPIYGTYDVNGKDISSTHPTFEPQYCESCHNTYQDICINGTCSVPVIDLFK</sequence>
<evidence type="ECO:0000256" key="1">
    <source>
        <dbReference type="SAM" id="SignalP"/>
    </source>
</evidence>
<organism evidence="2 3">
    <name type="scientific">Alginatibacterium sediminis</name>
    <dbReference type="NCBI Taxonomy" id="2164068"/>
    <lineage>
        <taxon>Bacteria</taxon>
        <taxon>Pseudomonadati</taxon>
        <taxon>Pseudomonadota</taxon>
        <taxon>Gammaproteobacteria</taxon>
        <taxon>Alteromonadales</taxon>
        <taxon>Alteromonadaceae</taxon>
        <taxon>Alginatibacterium</taxon>
    </lineage>
</organism>
<name>A0A420EDK8_9ALTE</name>
<keyword evidence="3" id="KW-1185">Reference proteome</keyword>
<gene>
    <name evidence="2" type="ORF">DBZ36_10530</name>
</gene>
<feature type="chain" id="PRO_5019337112" description="Cytochrome P460 domain-containing protein" evidence="1">
    <location>
        <begin position="16"/>
        <end position="162"/>
    </location>
</feature>
<feature type="signal peptide" evidence="1">
    <location>
        <begin position="1"/>
        <end position="15"/>
    </location>
</feature>
<dbReference type="Proteomes" id="UP000286482">
    <property type="component" value="Unassembled WGS sequence"/>
</dbReference>
<dbReference type="AlphaFoldDB" id="A0A420EDK8"/>
<evidence type="ECO:0000313" key="2">
    <source>
        <dbReference type="EMBL" id="RKF18819.1"/>
    </source>
</evidence>